<organism evidence="6 7">
    <name type="scientific">Hypocrea virens (strain Gv29-8 / FGSC 10586)</name>
    <name type="common">Gliocladium virens</name>
    <name type="synonym">Trichoderma virens</name>
    <dbReference type="NCBI Taxonomy" id="413071"/>
    <lineage>
        <taxon>Eukaryota</taxon>
        <taxon>Fungi</taxon>
        <taxon>Dikarya</taxon>
        <taxon>Ascomycota</taxon>
        <taxon>Pezizomycotina</taxon>
        <taxon>Sordariomycetes</taxon>
        <taxon>Hypocreomycetidae</taxon>
        <taxon>Hypocreales</taxon>
        <taxon>Hypocreaceae</taxon>
        <taxon>Trichoderma</taxon>
    </lineage>
</organism>
<dbReference type="PANTHER" id="PTHR43792">
    <property type="entry name" value="GNAT FAMILY, PUTATIVE (AFU_ORTHOLOGUE AFUA_3G00765)-RELATED-RELATED"/>
    <property type="match status" value="1"/>
</dbReference>
<feature type="region of interest" description="Disordered" evidence="4">
    <location>
        <begin position="87"/>
        <end position="108"/>
    </location>
</feature>
<evidence type="ECO:0000256" key="4">
    <source>
        <dbReference type="SAM" id="MobiDB-lite"/>
    </source>
</evidence>
<dbReference type="EMBL" id="ABDF02000087">
    <property type="protein sequence ID" value="EHK17999.1"/>
    <property type="molecule type" value="Genomic_DNA"/>
</dbReference>
<dbReference type="OMA" id="RVECNVF"/>
<dbReference type="HOGENOM" id="CLU_013985_3_2_1"/>
<evidence type="ECO:0000313" key="6">
    <source>
        <dbReference type="EMBL" id="EHK17999.1"/>
    </source>
</evidence>
<feature type="domain" description="N-acetyltransferase" evidence="5">
    <location>
        <begin position="22"/>
        <end position="197"/>
    </location>
</feature>
<dbReference type="Gene3D" id="3.40.630.30">
    <property type="match status" value="1"/>
</dbReference>
<accession>G9N5F4</accession>
<protein>
    <recommendedName>
        <fullName evidence="5">N-acetyltransferase domain-containing protein</fullName>
    </recommendedName>
</protein>
<keyword evidence="7" id="KW-1185">Reference proteome</keyword>
<dbReference type="RefSeq" id="XP_013952199.1">
    <property type="nucleotide sequence ID" value="XM_014096724.1"/>
</dbReference>
<evidence type="ECO:0000259" key="5">
    <source>
        <dbReference type="PROSITE" id="PS51186"/>
    </source>
</evidence>
<dbReference type="Pfam" id="PF13302">
    <property type="entry name" value="Acetyltransf_3"/>
    <property type="match status" value="1"/>
</dbReference>
<dbReference type="AlphaFoldDB" id="G9N5F4"/>
<dbReference type="GeneID" id="25796922"/>
<name>G9N5F4_HYPVG</name>
<dbReference type="InterPro" id="IPR000182">
    <property type="entry name" value="GNAT_dom"/>
</dbReference>
<dbReference type="VEuPathDB" id="FungiDB:TRIVIDRAFT_67214"/>
<keyword evidence="1" id="KW-0808">Transferase</keyword>
<dbReference type="STRING" id="413071.G9N5F4"/>
<evidence type="ECO:0000256" key="1">
    <source>
        <dbReference type="ARBA" id="ARBA00022679"/>
    </source>
</evidence>
<dbReference type="PROSITE" id="PS51186">
    <property type="entry name" value="GNAT"/>
    <property type="match status" value="1"/>
</dbReference>
<dbReference type="InParanoid" id="G9N5F4"/>
<dbReference type="InterPro" id="IPR051531">
    <property type="entry name" value="N-acetyltransferase"/>
</dbReference>
<dbReference type="CDD" id="cd04301">
    <property type="entry name" value="NAT_SF"/>
    <property type="match status" value="1"/>
</dbReference>
<comment type="similarity">
    <text evidence="3">Belongs to the acetyltransferase family. RimJ subfamily.</text>
</comment>
<dbReference type="Proteomes" id="UP000007115">
    <property type="component" value="Unassembled WGS sequence"/>
</dbReference>
<reference evidence="6 7" key="1">
    <citation type="journal article" date="2011" name="Genome Biol.">
        <title>Comparative genome sequence analysis underscores mycoparasitism as the ancestral life style of Trichoderma.</title>
        <authorList>
            <person name="Kubicek C.P."/>
            <person name="Herrera-Estrella A."/>
            <person name="Seidl-Seiboth V."/>
            <person name="Martinez D.A."/>
            <person name="Druzhinina I.S."/>
            <person name="Thon M."/>
            <person name="Zeilinger S."/>
            <person name="Casas-Flores S."/>
            <person name="Horwitz B.A."/>
            <person name="Mukherjee P.K."/>
            <person name="Mukherjee M."/>
            <person name="Kredics L."/>
            <person name="Alcaraz L.D."/>
            <person name="Aerts A."/>
            <person name="Antal Z."/>
            <person name="Atanasova L."/>
            <person name="Cervantes-Badillo M.G."/>
            <person name="Challacombe J."/>
            <person name="Chertkov O."/>
            <person name="McCluskey K."/>
            <person name="Coulpier F."/>
            <person name="Deshpande N."/>
            <person name="von Doehren H."/>
            <person name="Ebbole D.J."/>
            <person name="Esquivel-Naranjo E.U."/>
            <person name="Fekete E."/>
            <person name="Flipphi M."/>
            <person name="Glaser F."/>
            <person name="Gomez-Rodriguez E.Y."/>
            <person name="Gruber S."/>
            <person name="Han C."/>
            <person name="Henrissat B."/>
            <person name="Hermosa R."/>
            <person name="Hernandez-Onate M."/>
            <person name="Karaffa L."/>
            <person name="Kosti I."/>
            <person name="Le Crom S."/>
            <person name="Lindquist E."/>
            <person name="Lucas S."/>
            <person name="Luebeck M."/>
            <person name="Luebeck P.S."/>
            <person name="Margeot A."/>
            <person name="Metz B."/>
            <person name="Misra M."/>
            <person name="Nevalainen H."/>
            <person name="Omann M."/>
            <person name="Packer N."/>
            <person name="Perrone G."/>
            <person name="Uresti-Rivera E.E."/>
            <person name="Salamov A."/>
            <person name="Schmoll M."/>
            <person name="Seiboth B."/>
            <person name="Shapiro H."/>
            <person name="Sukno S."/>
            <person name="Tamayo-Ramos J.A."/>
            <person name="Tisch D."/>
            <person name="Wiest A."/>
            <person name="Wilkinson H.H."/>
            <person name="Zhang M."/>
            <person name="Coutinho P.M."/>
            <person name="Kenerley C.M."/>
            <person name="Monte E."/>
            <person name="Baker S.E."/>
            <person name="Grigoriev I.V."/>
        </authorList>
    </citation>
    <scope>NUCLEOTIDE SEQUENCE [LARGE SCALE GENOMIC DNA]</scope>
    <source>
        <strain evidence="7">Gv29-8 / FGSC 10586</strain>
    </source>
</reference>
<dbReference type="eggNOG" id="ENOG502RKN0">
    <property type="taxonomic scope" value="Eukaryota"/>
</dbReference>
<comment type="caution">
    <text evidence="6">The sequence shown here is derived from an EMBL/GenBank/DDBJ whole genome shotgun (WGS) entry which is preliminary data.</text>
</comment>
<proteinExistence type="inferred from homology"/>
<dbReference type="PANTHER" id="PTHR43792:SF8">
    <property type="entry name" value="[RIBOSOMAL PROTEIN US5]-ALANINE N-ACETYLTRANSFERASE"/>
    <property type="match status" value="1"/>
</dbReference>
<sequence length="248" mass="28416">MTQAIMPTLPRPVTLLFVSERLVYRSVQITDKYTFYAIISKPGCMELGHSLIPRPPIQRSMDEFLEMYQKKALIFVFICVKEWSESGQPTAGKPIGSLNMTPPSLESKEDHRSTSFAIWLSEEYRGKGYGTEATKWAVDWAFNYAGVHHIELWSFSYNEAAIRVWEKIGLQLEGRKRESVWFQRKWFDTVIYFRIADALGSLLGGVIRISSQLFMPVETHVAETAIFDPLKVYPAPTGDEDPHDGSRR</sequence>
<dbReference type="SUPFAM" id="SSF55729">
    <property type="entry name" value="Acyl-CoA N-acyltransferases (Nat)"/>
    <property type="match status" value="1"/>
</dbReference>
<dbReference type="InterPro" id="IPR016181">
    <property type="entry name" value="Acyl_CoA_acyltransferase"/>
</dbReference>
<dbReference type="GO" id="GO:0016747">
    <property type="term" value="F:acyltransferase activity, transferring groups other than amino-acyl groups"/>
    <property type="evidence" value="ECO:0007669"/>
    <property type="project" value="InterPro"/>
</dbReference>
<evidence type="ECO:0000256" key="2">
    <source>
        <dbReference type="ARBA" id="ARBA00023315"/>
    </source>
</evidence>
<gene>
    <name evidence="6" type="ORF">TRIVIDRAFT_67214</name>
</gene>
<dbReference type="OrthoDB" id="64477at2759"/>
<evidence type="ECO:0000256" key="3">
    <source>
        <dbReference type="ARBA" id="ARBA00038502"/>
    </source>
</evidence>
<evidence type="ECO:0000313" key="7">
    <source>
        <dbReference type="Proteomes" id="UP000007115"/>
    </source>
</evidence>
<keyword evidence="2" id="KW-0012">Acyltransferase</keyword>